<feature type="non-terminal residue" evidence="2">
    <location>
        <position position="169"/>
    </location>
</feature>
<keyword evidence="3" id="KW-1185">Reference proteome</keyword>
<dbReference type="Pfam" id="PF13302">
    <property type="entry name" value="Acetyltransf_3"/>
    <property type="match status" value="1"/>
</dbReference>
<dbReference type="PANTHER" id="PTHR43792:SF1">
    <property type="entry name" value="N-ACETYLTRANSFERASE DOMAIN-CONTAINING PROTEIN"/>
    <property type="match status" value="1"/>
</dbReference>
<dbReference type="Gene3D" id="3.40.630.30">
    <property type="match status" value="1"/>
</dbReference>
<dbReference type="PANTHER" id="PTHR43792">
    <property type="entry name" value="GNAT FAMILY, PUTATIVE (AFU_ORTHOLOGUE AFUA_3G00765)-RELATED-RELATED"/>
    <property type="match status" value="1"/>
</dbReference>
<dbReference type="InterPro" id="IPR016181">
    <property type="entry name" value="Acyl_CoA_acyltransferase"/>
</dbReference>
<dbReference type="EMBL" id="SZPQ01000068">
    <property type="protein sequence ID" value="TKI02596.1"/>
    <property type="molecule type" value="Genomic_DNA"/>
</dbReference>
<comment type="caution">
    <text evidence="2">The sequence shown here is derived from an EMBL/GenBank/DDBJ whole genome shotgun (WGS) entry which is preliminary data.</text>
</comment>
<dbReference type="InterPro" id="IPR000182">
    <property type="entry name" value="GNAT_dom"/>
</dbReference>
<sequence length="169" mass="18960">MTFQPLMTDRLILRPLEQRDIPVIQQLAGDPRIAEWTASFTTPFSREQSARWVNRAINTMQSGQAVILAITLRPTAELTGVVSLRLTGNETPQLGYWLGTAYQGKGYCTEAVRALLHYGLSKLKLKEITARCADNNTASKNVMRRCGMKEVMGVTSTVKIKECWVELRT</sequence>
<dbReference type="Proteomes" id="UP000305202">
    <property type="component" value="Unassembled WGS sequence"/>
</dbReference>
<dbReference type="PROSITE" id="PS51186">
    <property type="entry name" value="GNAT"/>
    <property type="match status" value="1"/>
</dbReference>
<dbReference type="InterPro" id="IPR051531">
    <property type="entry name" value="N-acetyltransferase"/>
</dbReference>
<reference evidence="2 3" key="1">
    <citation type="submission" date="2019-04" db="EMBL/GenBank/DDBJ databases">
        <authorList>
            <person name="Li M."/>
            <person name="Gao C."/>
        </authorList>
    </citation>
    <scope>NUCLEOTIDE SEQUENCE [LARGE SCALE GENOMIC DNA]</scope>
    <source>
        <strain evidence="2 3">BGMRC 2031</strain>
    </source>
</reference>
<feature type="domain" description="N-acetyltransferase" evidence="1">
    <location>
        <begin position="11"/>
        <end position="166"/>
    </location>
</feature>
<evidence type="ECO:0000313" key="2">
    <source>
        <dbReference type="EMBL" id="TKI02596.1"/>
    </source>
</evidence>
<dbReference type="SUPFAM" id="SSF55729">
    <property type="entry name" value="Acyl-CoA N-acyltransferases (Nat)"/>
    <property type="match status" value="1"/>
</dbReference>
<protein>
    <submittedName>
        <fullName evidence="2">GNAT family N-acetyltransferase</fullName>
    </submittedName>
</protein>
<dbReference type="RefSeq" id="WP_136992936.1">
    <property type="nucleotide sequence ID" value="NZ_SZPQ01000068.1"/>
</dbReference>
<evidence type="ECO:0000259" key="1">
    <source>
        <dbReference type="PROSITE" id="PS51186"/>
    </source>
</evidence>
<name>A0ABY2SEW8_9HYPH</name>
<accession>A0ABY2SEW8</accession>
<proteinExistence type="predicted"/>
<gene>
    <name evidence="2" type="ORF">FCN80_24465</name>
</gene>
<evidence type="ECO:0000313" key="3">
    <source>
        <dbReference type="Proteomes" id="UP000305202"/>
    </source>
</evidence>
<organism evidence="2 3">
    <name type="scientific">Martelella alba</name>
    <dbReference type="NCBI Taxonomy" id="2590451"/>
    <lineage>
        <taxon>Bacteria</taxon>
        <taxon>Pseudomonadati</taxon>
        <taxon>Pseudomonadota</taxon>
        <taxon>Alphaproteobacteria</taxon>
        <taxon>Hyphomicrobiales</taxon>
        <taxon>Aurantimonadaceae</taxon>
        <taxon>Martelella</taxon>
    </lineage>
</organism>